<protein>
    <submittedName>
        <fullName evidence="3">Toxin_TOLIP domain-containing protein</fullName>
    </submittedName>
</protein>
<name>A0A0N4V029_ENTVE</name>
<gene>
    <name evidence="1" type="ORF">EVEC_LOCUS2961</name>
</gene>
<evidence type="ECO:0000313" key="1">
    <source>
        <dbReference type="EMBL" id="VDD87818.1"/>
    </source>
</evidence>
<dbReference type="EMBL" id="UXUI01007481">
    <property type="protein sequence ID" value="VDD87818.1"/>
    <property type="molecule type" value="Genomic_DNA"/>
</dbReference>
<dbReference type="Proteomes" id="UP000274131">
    <property type="component" value="Unassembled WGS sequence"/>
</dbReference>
<proteinExistence type="predicted"/>
<evidence type="ECO:0000313" key="3">
    <source>
        <dbReference type="WBParaSite" id="EVEC_0000325301-mRNA-1"/>
    </source>
</evidence>
<evidence type="ECO:0000313" key="2">
    <source>
        <dbReference type="Proteomes" id="UP000274131"/>
    </source>
</evidence>
<dbReference type="WBParaSite" id="EVEC_0000325301-mRNA-1">
    <property type="protein sequence ID" value="EVEC_0000325301-mRNA-1"/>
    <property type="gene ID" value="EVEC_0000325301"/>
</dbReference>
<accession>A0A0N4V029</accession>
<dbReference type="AlphaFoldDB" id="A0A0N4V029"/>
<reference evidence="3" key="1">
    <citation type="submission" date="2017-02" db="UniProtKB">
        <authorList>
            <consortium name="WormBaseParasite"/>
        </authorList>
    </citation>
    <scope>IDENTIFICATION</scope>
</reference>
<organism evidence="3">
    <name type="scientific">Enterobius vermicularis</name>
    <name type="common">Human pinworm</name>
    <dbReference type="NCBI Taxonomy" id="51028"/>
    <lineage>
        <taxon>Eukaryota</taxon>
        <taxon>Metazoa</taxon>
        <taxon>Ecdysozoa</taxon>
        <taxon>Nematoda</taxon>
        <taxon>Chromadorea</taxon>
        <taxon>Rhabditida</taxon>
        <taxon>Spirurina</taxon>
        <taxon>Oxyuridomorpha</taxon>
        <taxon>Oxyuroidea</taxon>
        <taxon>Oxyuridae</taxon>
        <taxon>Enterobius</taxon>
    </lineage>
</organism>
<reference evidence="1 2" key="2">
    <citation type="submission" date="2018-10" db="EMBL/GenBank/DDBJ databases">
        <authorList>
            <consortium name="Pathogen Informatics"/>
        </authorList>
    </citation>
    <scope>NUCLEOTIDE SEQUENCE [LARGE SCALE GENOMIC DNA]</scope>
</reference>
<sequence length="151" mass="15641">MIAQCSNDSFVVSNDNKSLQCYSCLDNFNCLNPTKEFCPFQASCYTLKDEGRIIRLGCTESCTAMQFYNGECILCIQDLCNFPSGAANRGGIGAGAGINNDQGTRGGIGSGVHSGGSDGYGGGIGGGVNSVYHGEIGEGVEHQRVHGGGLL</sequence>
<keyword evidence="2" id="KW-1185">Reference proteome</keyword>